<name>A0A517QHN2_9PLAN</name>
<gene>
    <name evidence="1" type="ORF">Mal48_03750</name>
</gene>
<proteinExistence type="predicted"/>
<reference evidence="1 2" key="1">
    <citation type="submission" date="2019-02" db="EMBL/GenBank/DDBJ databases">
        <title>Deep-cultivation of Planctomycetes and their phenomic and genomic characterization uncovers novel biology.</title>
        <authorList>
            <person name="Wiegand S."/>
            <person name="Jogler M."/>
            <person name="Boedeker C."/>
            <person name="Pinto D."/>
            <person name="Vollmers J."/>
            <person name="Rivas-Marin E."/>
            <person name="Kohn T."/>
            <person name="Peeters S.H."/>
            <person name="Heuer A."/>
            <person name="Rast P."/>
            <person name="Oberbeckmann S."/>
            <person name="Bunk B."/>
            <person name="Jeske O."/>
            <person name="Meyerdierks A."/>
            <person name="Storesund J.E."/>
            <person name="Kallscheuer N."/>
            <person name="Luecker S."/>
            <person name="Lage O.M."/>
            <person name="Pohl T."/>
            <person name="Merkel B.J."/>
            <person name="Hornburger P."/>
            <person name="Mueller R.-W."/>
            <person name="Bruemmer F."/>
            <person name="Labrenz M."/>
            <person name="Spormann A.M."/>
            <person name="Op den Camp H."/>
            <person name="Overmann J."/>
            <person name="Amann R."/>
            <person name="Jetten M.S.M."/>
            <person name="Mascher T."/>
            <person name="Medema M.H."/>
            <person name="Devos D.P."/>
            <person name="Kaster A.-K."/>
            <person name="Ovreas L."/>
            <person name="Rohde M."/>
            <person name="Galperin M.Y."/>
            <person name="Jogler C."/>
        </authorList>
    </citation>
    <scope>NUCLEOTIDE SEQUENCE [LARGE SCALE GENOMIC DNA]</scope>
    <source>
        <strain evidence="1 2">Mal48</strain>
    </source>
</reference>
<sequence>MRVGTPPKRLKHERVPPERTRCTLWETPGCRWHRGMGQWKKDLLVLLSESLHSINNNRQTTVVALRGIDSNVAVSTKACYQLNSEEGESVLFEI</sequence>
<protein>
    <submittedName>
        <fullName evidence="1">Uncharacterized protein</fullName>
    </submittedName>
</protein>
<dbReference type="EMBL" id="CP036267">
    <property type="protein sequence ID" value="QDT31144.1"/>
    <property type="molecule type" value="Genomic_DNA"/>
</dbReference>
<dbReference type="KEGG" id="tpol:Mal48_03750"/>
<keyword evidence="2" id="KW-1185">Reference proteome</keyword>
<dbReference type="Proteomes" id="UP000315724">
    <property type="component" value="Chromosome"/>
</dbReference>
<organism evidence="1 2">
    <name type="scientific">Thalassoglobus polymorphus</name>
    <dbReference type="NCBI Taxonomy" id="2527994"/>
    <lineage>
        <taxon>Bacteria</taxon>
        <taxon>Pseudomonadati</taxon>
        <taxon>Planctomycetota</taxon>
        <taxon>Planctomycetia</taxon>
        <taxon>Planctomycetales</taxon>
        <taxon>Planctomycetaceae</taxon>
        <taxon>Thalassoglobus</taxon>
    </lineage>
</organism>
<evidence type="ECO:0000313" key="1">
    <source>
        <dbReference type="EMBL" id="QDT31144.1"/>
    </source>
</evidence>
<accession>A0A517QHN2</accession>
<evidence type="ECO:0000313" key="2">
    <source>
        <dbReference type="Proteomes" id="UP000315724"/>
    </source>
</evidence>
<dbReference type="AlphaFoldDB" id="A0A517QHN2"/>